<dbReference type="GO" id="GO:0020037">
    <property type="term" value="F:heme binding"/>
    <property type="evidence" value="ECO:0007669"/>
    <property type="project" value="InterPro"/>
</dbReference>
<keyword evidence="8 13" id="KW-0560">Oxidoreductase</keyword>
<organism evidence="15 16">
    <name type="scientific">Lepidopterella palustris CBS 459.81</name>
    <dbReference type="NCBI Taxonomy" id="1314670"/>
    <lineage>
        <taxon>Eukaryota</taxon>
        <taxon>Fungi</taxon>
        <taxon>Dikarya</taxon>
        <taxon>Ascomycota</taxon>
        <taxon>Pezizomycotina</taxon>
        <taxon>Dothideomycetes</taxon>
        <taxon>Pleosporomycetidae</taxon>
        <taxon>Mytilinidiales</taxon>
        <taxon>Argynnaceae</taxon>
        <taxon>Lepidopterella</taxon>
    </lineage>
</organism>
<evidence type="ECO:0000256" key="14">
    <source>
        <dbReference type="SAM" id="Phobius"/>
    </source>
</evidence>
<dbReference type="AlphaFoldDB" id="A0A8E2E521"/>
<evidence type="ECO:0000256" key="1">
    <source>
        <dbReference type="ARBA" id="ARBA00001971"/>
    </source>
</evidence>
<comment type="similarity">
    <text evidence="3 13">Belongs to the cytochrome P450 family.</text>
</comment>
<keyword evidence="5 14" id="KW-0812">Transmembrane</keyword>
<accession>A0A8E2E521</accession>
<evidence type="ECO:0000256" key="4">
    <source>
        <dbReference type="ARBA" id="ARBA00022617"/>
    </source>
</evidence>
<comment type="cofactor">
    <cofactor evidence="1 12">
        <name>heme</name>
        <dbReference type="ChEBI" id="CHEBI:30413"/>
    </cofactor>
</comment>
<evidence type="ECO:0000256" key="11">
    <source>
        <dbReference type="ARBA" id="ARBA00023136"/>
    </source>
</evidence>
<evidence type="ECO:0000256" key="12">
    <source>
        <dbReference type="PIRSR" id="PIRSR602401-1"/>
    </source>
</evidence>
<dbReference type="FunFam" id="1.10.630.10:FF:000047">
    <property type="entry name" value="Cytochrome P450 monooxygenase"/>
    <property type="match status" value="1"/>
</dbReference>
<dbReference type="OrthoDB" id="1470350at2759"/>
<keyword evidence="9 12" id="KW-0408">Iron</keyword>
<proteinExistence type="inferred from homology"/>
<keyword evidence="7 14" id="KW-1133">Transmembrane helix</keyword>
<evidence type="ECO:0000256" key="6">
    <source>
        <dbReference type="ARBA" id="ARBA00022723"/>
    </source>
</evidence>
<evidence type="ECO:0000256" key="2">
    <source>
        <dbReference type="ARBA" id="ARBA00004167"/>
    </source>
</evidence>
<evidence type="ECO:0000256" key="8">
    <source>
        <dbReference type="ARBA" id="ARBA00023002"/>
    </source>
</evidence>
<dbReference type="Proteomes" id="UP000250266">
    <property type="component" value="Unassembled WGS sequence"/>
</dbReference>
<feature type="transmembrane region" description="Helical" evidence="14">
    <location>
        <begin position="21"/>
        <end position="43"/>
    </location>
</feature>
<dbReference type="Gene3D" id="1.10.630.10">
    <property type="entry name" value="Cytochrome P450"/>
    <property type="match status" value="1"/>
</dbReference>
<comment type="subcellular location">
    <subcellularLocation>
        <location evidence="2">Membrane</location>
        <topology evidence="2">Single-pass membrane protein</topology>
    </subcellularLocation>
</comment>
<evidence type="ECO:0000313" key="16">
    <source>
        <dbReference type="Proteomes" id="UP000250266"/>
    </source>
</evidence>
<keyword evidence="11 14" id="KW-0472">Membrane</keyword>
<dbReference type="InterPro" id="IPR001128">
    <property type="entry name" value="Cyt_P450"/>
</dbReference>
<dbReference type="GO" id="GO:0005506">
    <property type="term" value="F:iron ion binding"/>
    <property type="evidence" value="ECO:0007669"/>
    <property type="project" value="InterPro"/>
</dbReference>
<dbReference type="CDD" id="cd11058">
    <property type="entry name" value="CYP60B-like"/>
    <property type="match status" value="1"/>
</dbReference>
<evidence type="ECO:0000313" key="15">
    <source>
        <dbReference type="EMBL" id="OCK77527.1"/>
    </source>
</evidence>
<dbReference type="Pfam" id="PF00067">
    <property type="entry name" value="p450"/>
    <property type="match status" value="1"/>
</dbReference>
<evidence type="ECO:0000256" key="3">
    <source>
        <dbReference type="ARBA" id="ARBA00010617"/>
    </source>
</evidence>
<dbReference type="EMBL" id="KV745120">
    <property type="protein sequence ID" value="OCK77527.1"/>
    <property type="molecule type" value="Genomic_DNA"/>
</dbReference>
<dbReference type="InterPro" id="IPR050121">
    <property type="entry name" value="Cytochrome_P450_monoxygenase"/>
</dbReference>
<feature type="binding site" description="axial binding residue" evidence="12">
    <location>
        <position position="455"/>
    </location>
    <ligand>
        <name>heme</name>
        <dbReference type="ChEBI" id="CHEBI:30413"/>
    </ligand>
    <ligandPart>
        <name>Fe</name>
        <dbReference type="ChEBI" id="CHEBI:18248"/>
    </ligandPart>
</feature>
<dbReference type="InterPro" id="IPR036396">
    <property type="entry name" value="Cyt_P450_sf"/>
</dbReference>
<dbReference type="PANTHER" id="PTHR24305">
    <property type="entry name" value="CYTOCHROME P450"/>
    <property type="match status" value="1"/>
</dbReference>
<evidence type="ECO:0000256" key="10">
    <source>
        <dbReference type="ARBA" id="ARBA00023033"/>
    </source>
</evidence>
<name>A0A8E2E521_9PEZI</name>
<keyword evidence="16" id="KW-1185">Reference proteome</keyword>
<sequence>MSTFDAKLLVGEKYKLQNITTTCTTILSLFLLYFVGNAIYNIYFHPLSKYPGPYLAAASRLPNAWYLIRGTNVRRACYLHDKYGPVVRVGPNELSYTNAQGWKDIYGHRVGGKSAIGKWRTFYRNPGDEVDSIFTGSDEVHTKARRMFSHAFSEKALKEQEPLFQKYVNLLVAKLNQAIQSEGGHDRAFNMVDMYNFTTFDVMGDLTFGEPLHLLDNSSYTPWVSDMFNGVKALTIIRVTRYFPLLESILNRCIPRSLEEKRLSHFKYTVDRVNRRLATKSTKPDIWTLVLRHQVDASRLSLEEMHANASIFMIGGTETTATLLSGLTFHLLKNPLVLTKLTREIRDAFTRDEDITIEALTRLEYLNACIEEGLRMYPPVPIGMPRCTPPEGATICGKFVPGGTVVYMSHYATYYSAANFTSPKSFIPERWTGDLRFANDNKFAFQPFSYGPRNCLGKNMAYHEMRLILSKILFNFDLQLCEESEGWTNQECWTLWEKHPLMVKLTAVGKAL</sequence>
<dbReference type="GO" id="GO:0004497">
    <property type="term" value="F:monooxygenase activity"/>
    <property type="evidence" value="ECO:0007669"/>
    <property type="project" value="UniProtKB-KW"/>
</dbReference>
<evidence type="ECO:0000256" key="5">
    <source>
        <dbReference type="ARBA" id="ARBA00022692"/>
    </source>
</evidence>
<keyword evidence="4 12" id="KW-0349">Heme</keyword>
<dbReference type="PROSITE" id="PS00086">
    <property type="entry name" value="CYTOCHROME_P450"/>
    <property type="match status" value="1"/>
</dbReference>
<dbReference type="GO" id="GO:0016705">
    <property type="term" value="F:oxidoreductase activity, acting on paired donors, with incorporation or reduction of molecular oxygen"/>
    <property type="evidence" value="ECO:0007669"/>
    <property type="project" value="InterPro"/>
</dbReference>
<reference evidence="15 16" key="1">
    <citation type="journal article" date="2016" name="Nat. Commun.">
        <title>Ectomycorrhizal ecology is imprinted in the genome of the dominant symbiotic fungus Cenococcum geophilum.</title>
        <authorList>
            <consortium name="DOE Joint Genome Institute"/>
            <person name="Peter M."/>
            <person name="Kohler A."/>
            <person name="Ohm R.A."/>
            <person name="Kuo A."/>
            <person name="Krutzmann J."/>
            <person name="Morin E."/>
            <person name="Arend M."/>
            <person name="Barry K.W."/>
            <person name="Binder M."/>
            <person name="Choi C."/>
            <person name="Clum A."/>
            <person name="Copeland A."/>
            <person name="Grisel N."/>
            <person name="Haridas S."/>
            <person name="Kipfer T."/>
            <person name="LaButti K."/>
            <person name="Lindquist E."/>
            <person name="Lipzen A."/>
            <person name="Maire R."/>
            <person name="Meier B."/>
            <person name="Mihaltcheva S."/>
            <person name="Molinier V."/>
            <person name="Murat C."/>
            <person name="Poggeler S."/>
            <person name="Quandt C.A."/>
            <person name="Sperisen C."/>
            <person name="Tritt A."/>
            <person name="Tisserant E."/>
            <person name="Crous P.W."/>
            <person name="Henrissat B."/>
            <person name="Nehls U."/>
            <person name="Egli S."/>
            <person name="Spatafora J.W."/>
            <person name="Grigoriev I.V."/>
            <person name="Martin F.M."/>
        </authorList>
    </citation>
    <scope>NUCLEOTIDE SEQUENCE [LARGE SCALE GENOMIC DNA]</scope>
    <source>
        <strain evidence="15 16">CBS 459.81</strain>
    </source>
</reference>
<dbReference type="SUPFAM" id="SSF48264">
    <property type="entry name" value="Cytochrome P450"/>
    <property type="match status" value="1"/>
</dbReference>
<evidence type="ECO:0000256" key="9">
    <source>
        <dbReference type="ARBA" id="ARBA00023004"/>
    </source>
</evidence>
<dbReference type="InterPro" id="IPR002401">
    <property type="entry name" value="Cyt_P450_E_grp-I"/>
</dbReference>
<keyword evidence="10 13" id="KW-0503">Monooxygenase</keyword>
<dbReference type="GO" id="GO:0009403">
    <property type="term" value="P:toxin biosynthetic process"/>
    <property type="evidence" value="ECO:0007669"/>
    <property type="project" value="UniProtKB-ARBA"/>
</dbReference>
<evidence type="ECO:0000256" key="7">
    <source>
        <dbReference type="ARBA" id="ARBA00022989"/>
    </source>
</evidence>
<evidence type="ECO:0000256" key="13">
    <source>
        <dbReference type="RuleBase" id="RU000461"/>
    </source>
</evidence>
<dbReference type="PRINTS" id="PR00463">
    <property type="entry name" value="EP450I"/>
</dbReference>
<dbReference type="PRINTS" id="PR00385">
    <property type="entry name" value="P450"/>
</dbReference>
<protein>
    <submittedName>
        <fullName evidence="15">Cytochrome P450</fullName>
    </submittedName>
</protein>
<gene>
    <name evidence="15" type="ORF">K432DRAFT_358427</name>
</gene>
<keyword evidence="6 12" id="KW-0479">Metal-binding</keyword>
<dbReference type="GO" id="GO:0016020">
    <property type="term" value="C:membrane"/>
    <property type="evidence" value="ECO:0007669"/>
    <property type="project" value="UniProtKB-SubCell"/>
</dbReference>
<dbReference type="PANTHER" id="PTHR24305:SF210">
    <property type="entry name" value="CYTOCHROME P450 MONOOXYGENASE ASQL-RELATED"/>
    <property type="match status" value="1"/>
</dbReference>
<dbReference type="InterPro" id="IPR017972">
    <property type="entry name" value="Cyt_P450_CS"/>
</dbReference>